<feature type="coiled-coil region" evidence="1">
    <location>
        <begin position="209"/>
        <end position="240"/>
    </location>
</feature>
<protein>
    <submittedName>
        <fullName evidence="3">Pesticidal crystal protein cry6Aa</fullName>
    </submittedName>
</protein>
<proteinExistence type="evidence at transcript level"/>
<accession>A0A508SUC6</accession>
<dbReference type="SUPFAM" id="SSF58100">
    <property type="entry name" value="Bacterial hemolysins"/>
    <property type="match status" value="1"/>
</dbReference>
<dbReference type="VEuPathDB" id="FungiDB:SCHCODRAFT_02639284"/>
<dbReference type="EMBL" id="LR213606">
    <property type="protein sequence ID" value="VEU13568.1"/>
    <property type="molecule type" value="mRNA"/>
</dbReference>
<keyword evidence="1" id="KW-0175">Coiled coil</keyword>
<feature type="coiled-coil region" evidence="1">
    <location>
        <begin position="272"/>
        <end position="299"/>
    </location>
</feature>
<evidence type="ECO:0000256" key="1">
    <source>
        <dbReference type="SAM" id="Coils"/>
    </source>
</evidence>
<keyword evidence="2" id="KW-0472">Membrane</keyword>
<dbReference type="CDD" id="cd22656">
    <property type="entry name" value="ClyA_Cry6Aa-like"/>
    <property type="match status" value="1"/>
</dbReference>
<evidence type="ECO:0000313" key="3">
    <source>
        <dbReference type="EMBL" id="VEU13568.1"/>
    </source>
</evidence>
<sequence>MAASSTFEPKGLLNSDDNYILQHDDVVKLLKYVWAGVLLPVTEDAYRSRLQVSDDVFNKLSSVIKPLVQSYATVDCHHFPDTCLLISIRTDASALSGVQGYDVPWHHQHRERRVQLCASYAQNAGGSSDDSFYAAIFQYIRQLANDLPQDEETKLRETIKELVDMEVKSIDKIYTKSQSAIEELRAFEDDTKKDKSALTERSTAVNDKLQDEVGSLDELERKLQQYRDELEADLAEYEHDKIVACTTPAYYWIGLIGLISAAAVAGIYGDKAAKMAARIDEVRKLISDYEQKIKDETRVVGDLRAINNDVGNILSLIEPSIAVIETMMGIWQAISDDLKNLQEMVDTNVRDAAAVVADRVEAKVVQKWNDLKEAVDKYRKAAYVSDVDSVSLDDLSKQLHEQAVN</sequence>
<organism evidence="3">
    <name type="scientific">Schizophyllum commune</name>
    <name type="common">Split gill fungus</name>
    <dbReference type="NCBI Taxonomy" id="5334"/>
    <lineage>
        <taxon>Eukaryota</taxon>
        <taxon>Fungi</taxon>
        <taxon>Dikarya</taxon>
        <taxon>Basidiomycota</taxon>
        <taxon>Agaricomycotina</taxon>
        <taxon>Agaricomycetes</taxon>
        <taxon>Agaricomycetidae</taxon>
        <taxon>Agaricales</taxon>
        <taxon>Schizophyllaceae</taxon>
        <taxon>Schizophyllum</taxon>
    </lineage>
</organism>
<evidence type="ECO:0000256" key="2">
    <source>
        <dbReference type="SAM" id="Phobius"/>
    </source>
</evidence>
<feature type="transmembrane region" description="Helical" evidence="2">
    <location>
        <begin position="249"/>
        <end position="268"/>
    </location>
</feature>
<name>A0A508SUC6_SCHCO</name>
<reference evidence="3" key="1">
    <citation type="submission" date="2019-01" db="EMBL/GenBank/DDBJ databases">
        <authorList>
            <person name="Kumaresan V."/>
            <person name="Arockiaraj J."/>
        </authorList>
    </citation>
    <scope>NUCLEOTIDE SEQUENCE</scope>
</reference>
<dbReference type="Gene3D" id="1.20.1170.10">
    <property type="match status" value="1"/>
</dbReference>
<dbReference type="AlphaFoldDB" id="A0A508SUC6"/>
<keyword evidence="2" id="KW-1133">Transmembrane helix</keyword>
<keyword evidence="2" id="KW-0812">Transmembrane</keyword>
<gene>
    <name evidence="3" type="primary">cry6aa</name>
</gene>